<dbReference type="PANTHER" id="PTHR42742">
    <property type="entry name" value="TRANSCRIPTIONAL REPRESSOR MPRA"/>
    <property type="match status" value="1"/>
</dbReference>
<dbReference type="AlphaFoldDB" id="A0A3N4MWL8"/>
<proteinExistence type="predicted"/>
<dbReference type="OrthoDB" id="9808275at2"/>
<dbReference type="RefSeq" id="WP_120516013.1">
    <property type="nucleotide sequence ID" value="NZ_QXZY01000004.1"/>
</dbReference>
<evidence type="ECO:0000256" key="2">
    <source>
        <dbReference type="ARBA" id="ARBA00022833"/>
    </source>
</evidence>
<dbReference type="CDD" id="cd07010">
    <property type="entry name" value="cupin_PMI_type_I_N_bac"/>
    <property type="match status" value="1"/>
</dbReference>
<protein>
    <recommendedName>
        <fullName evidence="5">Mannose-6-phosphate isomerase</fullName>
    </recommendedName>
</protein>
<evidence type="ECO:0008006" key="5">
    <source>
        <dbReference type="Google" id="ProtNLM"/>
    </source>
</evidence>
<dbReference type="InterPro" id="IPR011051">
    <property type="entry name" value="RmlC_Cupin_sf"/>
</dbReference>
<dbReference type="EMBL" id="RMBX01000010">
    <property type="protein sequence ID" value="RPD39793.1"/>
    <property type="molecule type" value="Genomic_DNA"/>
</dbReference>
<dbReference type="SUPFAM" id="SSF51182">
    <property type="entry name" value="RmlC-like cupins"/>
    <property type="match status" value="1"/>
</dbReference>
<accession>A0A3N4MWL8</accession>
<sequence>MMNWRKTTQPLMPVTTEERELPPAGDYDMYPFARLEAGSIQSGYASLAKWMTGRNVILIDGYIGNDWEYIAGSLERELSATGVAVNLVYTSSLLKPAEELEALVAPFLGEKGTVWGRRASIILKDLFDNEKLQQVQPAAEGITLVIGVGAALTGLNAPVVYIDLPKNELQYRMRARTANNLGKEQWEDNQETYKRFYFVDWVLLNEYKQQILPSIEVIADGQWKEQFTWASHAAINKGLQYLSQNAFRVRPWFEAGAWGGDWMKEKIPGLNKEEVNYAWSFEMIVPENGIVFESDGKLLEIAFDWLMMKHSKEVLGQDEQRFGIEFPIRFDFLDTFDGGNLSIQCHPRVQYIQEQFGETITQDETYYILDCGEGAKVYLGFQDDIDPAGFRRVLEESAAENKAIDIEKYVQVHDAGKHDFFLIPNGTVHSSGKNNLVLEISATPYIFTFKMYDWVRLDLNGKPRPINIDHAFNNLDFSRKGARVKEELISKQEVIASGENWQLVHAPTHAEHFYDVHRIEFTGSVAVETDGKCHVLMLVEGKSVLVETANGFRQRYNYAETFAIPAAAGSYRIINEGDATAKVVKAFVK</sequence>
<dbReference type="InterPro" id="IPR051804">
    <property type="entry name" value="Carb_Metab_Reg_Kinase/Isom"/>
</dbReference>
<organism evidence="3 4">
    <name type="scientific">Chitinophaga barathri</name>
    <dbReference type="NCBI Taxonomy" id="1647451"/>
    <lineage>
        <taxon>Bacteria</taxon>
        <taxon>Pseudomonadati</taxon>
        <taxon>Bacteroidota</taxon>
        <taxon>Chitinophagia</taxon>
        <taxon>Chitinophagales</taxon>
        <taxon>Chitinophagaceae</taxon>
        <taxon>Chitinophaga</taxon>
    </lineage>
</organism>
<dbReference type="InterPro" id="IPR014710">
    <property type="entry name" value="RmlC-like_jellyroll"/>
</dbReference>
<keyword evidence="1" id="KW-0479">Metal-binding</keyword>
<evidence type="ECO:0000313" key="3">
    <source>
        <dbReference type="EMBL" id="RPD39793.1"/>
    </source>
</evidence>
<dbReference type="GO" id="GO:0046872">
    <property type="term" value="F:metal ion binding"/>
    <property type="evidence" value="ECO:0007669"/>
    <property type="project" value="UniProtKB-KW"/>
</dbReference>
<dbReference type="PANTHER" id="PTHR42742:SF3">
    <property type="entry name" value="FRUCTOKINASE"/>
    <property type="match status" value="1"/>
</dbReference>
<keyword evidence="2" id="KW-0862">Zinc</keyword>
<dbReference type="Gene3D" id="2.60.120.10">
    <property type="entry name" value="Jelly Rolls"/>
    <property type="match status" value="2"/>
</dbReference>
<evidence type="ECO:0000256" key="1">
    <source>
        <dbReference type="ARBA" id="ARBA00022723"/>
    </source>
</evidence>
<evidence type="ECO:0000313" key="4">
    <source>
        <dbReference type="Proteomes" id="UP000279089"/>
    </source>
</evidence>
<reference evidence="4" key="1">
    <citation type="submission" date="2018-11" db="EMBL/GenBank/DDBJ databases">
        <title>Chitinophaga lutea sp.nov., isolate from arsenic contaminated soil.</title>
        <authorList>
            <person name="Zong Y."/>
        </authorList>
    </citation>
    <scope>NUCLEOTIDE SEQUENCE [LARGE SCALE GENOMIC DNA]</scope>
    <source>
        <strain evidence="4">YLT18</strain>
    </source>
</reference>
<dbReference type="Proteomes" id="UP000279089">
    <property type="component" value="Unassembled WGS sequence"/>
</dbReference>
<comment type="caution">
    <text evidence="3">The sequence shown here is derived from an EMBL/GenBank/DDBJ whole genome shotgun (WGS) entry which is preliminary data.</text>
</comment>
<keyword evidence="4" id="KW-1185">Reference proteome</keyword>
<gene>
    <name evidence="3" type="ORF">EG028_18305</name>
</gene>
<name>A0A3N4MWL8_9BACT</name>